<evidence type="ECO:0000256" key="1">
    <source>
        <dbReference type="SAM" id="Phobius"/>
    </source>
</evidence>
<organism evidence="2 3">
    <name type="scientific">Cryptosporangium minutisporangium</name>
    <dbReference type="NCBI Taxonomy" id="113569"/>
    <lineage>
        <taxon>Bacteria</taxon>
        <taxon>Bacillati</taxon>
        <taxon>Actinomycetota</taxon>
        <taxon>Actinomycetes</taxon>
        <taxon>Cryptosporangiales</taxon>
        <taxon>Cryptosporangiaceae</taxon>
        <taxon>Cryptosporangium</taxon>
    </lineage>
</organism>
<sequence length="72" mass="8071">MPARTVTTRDRKAGRAAVGYLLVAVFVALDTLGEYPEGRFGWRSALEMVVVVLTLERAVDRRRRWRAGRPGA</sequence>
<keyword evidence="1" id="KW-0812">Transmembrane</keyword>
<evidence type="ECO:0000313" key="3">
    <source>
        <dbReference type="Proteomes" id="UP001501676"/>
    </source>
</evidence>
<evidence type="ECO:0000313" key="2">
    <source>
        <dbReference type="EMBL" id="GAA3381954.1"/>
    </source>
</evidence>
<proteinExistence type="predicted"/>
<protein>
    <submittedName>
        <fullName evidence="2">Uncharacterized protein</fullName>
    </submittedName>
</protein>
<reference evidence="3" key="1">
    <citation type="journal article" date="2019" name="Int. J. Syst. Evol. Microbiol.">
        <title>The Global Catalogue of Microorganisms (GCM) 10K type strain sequencing project: providing services to taxonomists for standard genome sequencing and annotation.</title>
        <authorList>
            <consortium name="The Broad Institute Genomics Platform"/>
            <consortium name="The Broad Institute Genome Sequencing Center for Infectious Disease"/>
            <person name="Wu L."/>
            <person name="Ma J."/>
        </authorList>
    </citation>
    <scope>NUCLEOTIDE SEQUENCE [LARGE SCALE GENOMIC DNA]</scope>
    <source>
        <strain evidence="3">JCM 9458</strain>
    </source>
</reference>
<feature type="transmembrane region" description="Helical" evidence="1">
    <location>
        <begin position="12"/>
        <end position="29"/>
    </location>
</feature>
<keyword evidence="1" id="KW-1133">Transmembrane helix</keyword>
<comment type="caution">
    <text evidence="2">The sequence shown here is derived from an EMBL/GenBank/DDBJ whole genome shotgun (WGS) entry which is preliminary data.</text>
</comment>
<name>A0ABP6SP55_9ACTN</name>
<keyword evidence="1" id="KW-0472">Membrane</keyword>
<gene>
    <name evidence="2" type="ORF">GCM10020369_01920</name>
</gene>
<keyword evidence="3" id="KW-1185">Reference proteome</keyword>
<feature type="transmembrane region" description="Helical" evidence="1">
    <location>
        <begin position="41"/>
        <end position="59"/>
    </location>
</feature>
<dbReference type="Proteomes" id="UP001501676">
    <property type="component" value="Unassembled WGS sequence"/>
</dbReference>
<dbReference type="EMBL" id="BAAAYN010000001">
    <property type="protein sequence ID" value="GAA3381954.1"/>
    <property type="molecule type" value="Genomic_DNA"/>
</dbReference>
<accession>A0ABP6SP55</accession>